<name>A0A448B2A5_CHRGE</name>
<dbReference type="STRING" id="525257.HMPREF0204_12284"/>
<protein>
    <submittedName>
        <fullName evidence="3">RHS repeat-associated core domain</fullName>
    </submittedName>
</protein>
<dbReference type="AlphaFoldDB" id="A0A448B2A5"/>
<sequence>MKKLFYVFFLIIAVFLNAQVEKNVSNNPEKIYVNPVKLTKEERLRPYMDEVLKTRDTLTPAEAERRRQNIEAGNPFKKYGFYPKIATLSKGKYLEAHDLDSIVSIGSVRYNARTNEIVELLDINIENADSQPYLDTAGRWFSPDPLSEEYRRWSPYNYAMNNPLRFIDPDGRSTEDAVEESEQCCLFGISGLVRFMPIFEGGSNVRPNPVVETMTKTSEATTKSQEHFNRGRQMEPEQINRMNEEGQNVTKNTKNFEATDSKTGKTGGTRPDGFTKEGNPVEIKNVKNQSLTRQLRFQDNLVDGKRLILRINKDANLSNPLKDSGIEIQPYNLTGPAPAKTDNIRVNNNPAPKIKPVPVKKDPCAGIPGCI</sequence>
<feature type="region of interest" description="Disordered" evidence="1">
    <location>
        <begin position="257"/>
        <end position="278"/>
    </location>
</feature>
<dbReference type="GeneID" id="93020726"/>
<dbReference type="KEGG" id="cgle:NCTC11432_02168"/>
<dbReference type="NCBIfam" id="TIGR03696">
    <property type="entry name" value="Rhs_assc_core"/>
    <property type="match status" value="1"/>
</dbReference>
<evidence type="ECO:0000313" key="4">
    <source>
        <dbReference type="Proteomes" id="UP000279227"/>
    </source>
</evidence>
<proteinExistence type="predicted"/>
<feature type="signal peptide" evidence="2">
    <location>
        <begin position="1"/>
        <end position="18"/>
    </location>
</feature>
<dbReference type="OrthoDB" id="1268901at2"/>
<dbReference type="InterPro" id="IPR022385">
    <property type="entry name" value="Rhs_assc_core"/>
</dbReference>
<evidence type="ECO:0000313" key="3">
    <source>
        <dbReference type="EMBL" id="VEE07476.1"/>
    </source>
</evidence>
<dbReference type="EMBL" id="LR134289">
    <property type="protein sequence ID" value="VEE07476.1"/>
    <property type="molecule type" value="Genomic_DNA"/>
</dbReference>
<dbReference type="RefSeq" id="WP_002977342.1">
    <property type="nucleotide sequence ID" value="NZ_CP068486.1"/>
</dbReference>
<evidence type="ECO:0000256" key="1">
    <source>
        <dbReference type="SAM" id="MobiDB-lite"/>
    </source>
</evidence>
<evidence type="ECO:0000256" key="2">
    <source>
        <dbReference type="SAM" id="SignalP"/>
    </source>
</evidence>
<dbReference type="Gene3D" id="2.180.10.10">
    <property type="entry name" value="RHS repeat-associated core"/>
    <property type="match status" value="1"/>
</dbReference>
<gene>
    <name evidence="3" type="ORF">NCTC11432_02168</name>
</gene>
<feature type="chain" id="PRO_5019367495" evidence="2">
    <location>
        <begin position="19"/>
        <end position="371"/>
    </location>
</feature>
<organism evidence="3 4">
    <name type="scientific">Chryseobacterium gleum</name>
    <name type="common">Flavobacterium gleum</name>
    <dbReference type="NCBI Taxonomy" id="250"/>
    <lineage>
        <taxon>Bacteria</taxon>
        <taxon>Pseudomonadati</taxon>
        <taxon>Bacteroidota</taxon>
        <taxon>Flavobacteriia</taxon>
        <taxon>Flavobacteriales</taxon>
        <taxon>Weeksellaceae</taxon>
        <taxon>Chryseobacterium group</taxon>
        <taxon>Chryseobacterium</taxon>
    </lineage>
</organism>
<dbReference type="Proteomes" id="UP000279227">
    <property type="component" value="Chromosome"/>
</dbReference>
<accession>A0A448B2A5</accession>
<keyword evidence="2" id="KW-0732">Signal</keyword>
<reference evidence="3 4" key="1">
    <citation type="submission" date="2018-12" db="EMBL/GenBank/DDBJ databases">
        <authorList>
            <consortium name="Pathogen Informatics"/>
        </authorList>
    </citation>
    <scope>NUCLEOTIDE SEQUENCE [LARGE SCALE GENOMIC DNA]</scope>
    <source>
        <strain evidence="3 4">NCTC11432</strain>
    </source>
</reference>